<dbReference type="EMBL" id="HBEA01004891">
    <property type="protein sequence ID" value="CAD8254241.1"/>
    <property type="molecule type" value="Transcribed_RNA"/>
</dbReference>
<dbReference type="CDD" id="cd06186">
    <property type="entry name" value="NOX_Duox_like_FAD_NADP"/>
    <property type="match status" value="1"/>
</dbReference>
<sequence length="307" mass="35082">MSPGDLLDKHEVAYNDFVSVHIKVHQANPNSWTRKLKDYIELLNPGGSFPYYFTQRNERGEVEVGRLLGPDGQQVITVDGPHSAPSEHYNEYGTVMLIGAGIGLTPCSSILSALLKFRWKKNFRPEILHFYWVVRQSDVDGFQWFIRRLTELEHGLKRDREQEQVDRRYYAEINIFVTGAKEKRDVQPMRGGKRLVYSDALTQPSFADEDLYAAMLNPTVSSKEATAILGDPERAESAPNRFQDIFVWNGRPIWSEIFAQVKENRVDRNIGVCFCGAPVIGAALGENCRLYSSEEEDCLFTLHKENF</sequence>
<keyword evidence="1" id="KW-0560">Oxidoreductase</keyword>
<accession>A0A7R9U452</accession>
<proteinExistence type="predicted"/>
<dbReference type="PRINTS" id="PR00466">
    <property type="entry name" value="GP91PHOX"/>
</dbReference>
<dbReference type="GO" id="GO:0016491">
    <property type="term" value="F:oxidoreductase activity"/>
    <property type="evidence" value="ECO:0007669"/>
    <property type="project" value="UniProtKB-KW"/>
</dbReference>
<keyword evidence="2" id="KW-0812">Transmembrane</keyword>
<evidence type="ECO:0000313" key="4">
    <source>
        <dbReference type="EMBL" id="CAD8254241.1"/>
    </source>
</evidence>
<dbReference type="InterPro" id="IPR050369">
    <property type="entry name" value="RBOH/FRE"/>
</dbReference>
<dbReference type="Pfam" id="PF08030">
    <property type="entry name" value="NAD_binding_6"/>
    <property type="match status" value="1"/>
</dbReference>
<dbReference type="SUPFAM" id="SSF52343">
    <property type="entry name" value="Ferredoxin reductase-like, C-terminal NADP-linked domain"/>
    <property type="match status" value="1"/>
</dbReference>
<dbReference type="Gene3D" id="3.40.50.80">
    <property type="entry name" value="Nucleotide-binding domain of ferredoxin-NADP reductase (FNR) module"/>
    <property type="match status" value="1"/>
</dbReference>
<dbReference type="InterPro" id="IPR039261">
    <property type="entry name" value="FNR_nucleotide-bd"/>
</dbReference>
<feature type="transmembrane region" description="Helical" evidence="2">
    <location>
        <begin position="92"/>
        <end position="115"/>
    </location>
</feature>
<protein>
    <recommendedName>
        <fullName evidence="3">Ferric reductase NAD binding domain-containing protein</fullName>
    </recommendedName>
</protein>
<dbReference type="GO" id="GO:0005886">
    <property type="term" value="C:plasma membrane"/>
    <property type="evidence" value="ECO:0007669"/>
    <property type="project" value="TreeGrafter"/>
</dbReference>
<dbReference type="PANTHER" id="PTHR11972">
    <property type="entry name" value="NADPH OXIDASE"/>
    <property type="match status" value="1"/>
</dbReference>
<name>A0A7R9U452_9STRA</name>
<keyword evidence="2" id="KW-0472">Membrane</keyword>
<dbReference type="InterPro" id="IPR000778">
    <property type="entry name" value="Cyt_b245_heavy_chain"/>
</dbReference>
<dbReference type="PANTHER" id="PTHR11972:SF153">
    <property type="entry name" value="SUPEROXIDE-GENERATING NADPH OXIDASE HEAVY CHAIN SUBUNIT A"/>
    <property type="match status" value="1"/>
</dbReference>
<evidence type="ECO:0000256" key="1">
    <source>
        <dbReference type="ARBA" id="ARBA00023002"/>
    </source>
</evidence>
<organism evidence="4">
    <name type="scientific">Pinguiococcus pyrenoidosus</name>
    <dbReference type="NCBI Taxonomy" id="172671"/>
    <lineage>
        <taxon>Eukaryota</taxon>
        <taxon>Sar</taxon>
        <taxon>Stramenopiles</taxon>
        <taxon>Ochrophyta</taxon>
        <taxon>Pinguiophyceae</taxon>
        <taxon>Pinguiochrysidales</taxon>
        <taxon>Pinguiochrysidaceae</taxon>
        <taxon>Pinguiococcus</taxon>
    </lineage>
</organism>
<evidence type="ECO:0000259" key="3">
    <source>
        <dbReference type="Pfam" id="PF08030"/>
    </source>
</evidence>
<evidence type="ECO:0000256" key="2">
    <source>
        <dbReference type="SAM" id="Phobius"/>
    </source>
</evidence>
<dbReference type="InterPro" id="IPR013121">
    <property type="entry name" value="Fe_red_NAD-bd_6"/>
</dbReference>
<dbReference type="AlphaFoldDB" id="A0A7R9U452"/>
<feature type="domain" description="Ferric reductase NAD binding" evidence="3">
    <location>
        <begin position="93"/>
        <end position="286"/>
    </location>
</feature>
<gene>
    <name evidence="4" type="ORF">PPYR1160_LOCUS3733</name>
</gene>
<keyword evidence="2" id="KW-1133">Transmembrane helix</keyword>
<reference evidence="4" key="1">
    <citation type="submission" date="2021-01" db="EMBL/GenBank/DDBJ databases">
        <authorList>
            <person name="Corre E."/>
            <person name="Pelletier E."/>
            <person name="Niang G."/>
            <person name="Scheremetjew M."/>
            <person name="Finn R."/>
            <person name="Kale V."/>
            <person name="Holt S."/>
            <person name="Cochrane G."/>
            <person name="Meng A."/>
            <person name="Brown T."/>
            <person name="Cohen L."/>
        </authorList>
    </citation>
    <scope>NUCLEOTIDE SEQUENCE</scope>
    <source>
        <strain evidence="4">CCMP2078</strain>
    </source>
</reference>